<evidence type="ECO:0000313" key="2">
    <source>
        <dbReference type="EMBL" id="KAG6015498.1"/>
    </source>
</evidence>
<dbReference type="EMBL" id="SRPW01000339">
    <property type="protein sequence ID" value="KAG6015498.1"/>
    <property type="molecule type" value="Genomic_DNA"/>
</dbReference>
<dbReference type="Proteomes" id="UP000748025">
    <property type="component" value="Unassembled WGS sequence"/>
</dbReference>
<feature type="compositionally biased region" description="Polar residues" evidence="1">
    <location>
        <begin position="713"/>
        <end position="728"/>
    </location>
</feature>
<feature type="region of interest" description="Disordered" evidence="1">
    <location>
        <begin position="1"/>
        <end position="70"/>
    </location>
</feature>
<comment type="caution">
    <text evidence="2">The sequence shown here is derived from an EMBL/GenBank/DDBJ whole genome shotgun (WGS) entry which is preliminary data.</text>
</comment>
<organism evidence="2 3">
    <name type="scientific">Claviceps pusilla</name>
    <dbReference type="NCBI Taxonomy" id="123648"/>
    <lineage>
        <taxon>Eukaryota</taxon>
        <taxon>Fungi</taxon>
        <taxon>Dikarya</taxon>
        <taxon>Ascomycota</taxon>
        <taxon>Pezizomycotina</taxon>
        <taxon>Sordariomycetes</taxon>
        <taxon>Hypocreomycetidae</taxon>
        <taxon>Hypocreales</taxon>
        <taxon>Clavicipitaceae</taxon>
        <taxon>Claviceps</taxon>
    </lineage>
</organism>
<protein>
    <submittedName>
        <fullName evidence="2">Uncharacterized protein</fullName>
    </submittedName>
</protein>
<feature type="region of interest" description="Disordered" evidence="1">
    <location>
        <begin position="250"/>
        <end position="285"/>
    </location>
</feature>
<name>A0A9P7NF03_9HYPO</name>
<feature type="compositionally biased region" description="Polar residues" evidence="1">
    <location>
        <begin position="488"/>
        <end position="499"/>
    </location>
</feature>
<feature type="compositionally biased region" description="Low complexity" evidence="1">
    <location>
        <begin position="557"/>
        <end position="573"/>
    </location>
</feature>
<feature type="region of interest" description="Disordered" evidence="1">
    <location>
        <begin position="690"/>
        <end position="759"/>
    </location>
</feature>
<feature type="compositionally biased region" description="Polar residues" evidence="1">
    <location>
        <begin position="370"/>
        <end position="380"/>
    </location>
</feature>
<keyword evidence="3" id="KW-1185">Reference proteome</keyword>
<reference evidence="2" key="1">
    <citation type="journal article" date="2020" name="bioRxiv">
        <title>Whole genome comparisons of ergot fungi reveals the divergence and evolution of species within the genus Claviceps are the result of varying mechanisms driving genome evolution and host range expansion.</title>
        <authorList>
            <person name="Wyka S.A."/>
            <person name="Mondo S.J."/>
            <person name="Liu M."/>
            <person name="Dettman J."/>
            <person name="Nalam V."/>
            <person name="Broders K.D."/>
        </authorList>
    </citation>
    <scope>NUCLEOTIDE SEQUENCE</scope>
    <source>
        <strain evidence="2">CCC 602</strain>
    </source>
</reference>
<feature type="compositionally biased region" description="Basic and acidic residues" evidence="1">
    <location>
        <begin position="501"/>
        <end position="515"/>
    </location>
</feature>
<feature type="region of interest" description="Disordered" evidence="1">
    <location>
        <begin position="482"/>
        <end position="591"/>
    </location>
</feature>
<accession>A0A9P7NF03</accession>
<evidence type="ECO:0000313" key="3">
    <source>
        <dbReference type="Proteomes" id="UP000748025"/>
    </source>
</evidence>
<sequence>MIRPNSSGTVPTPLAEQTRKTRSSTSSSSSSTLRSWYHRSKSPLSLSRPTSSSAMTKPFTPPHTPLGLAPLNEDIEHIPTIPIKQQHPRPHGFQTVSQKHDTGDTVQHESSTTLEMDRMLTSPSVLAPPFTLFPAPSRDLREPSKRVIRGNAQAPGCGTLHASADGTLRARDRNESPALLPPLDGQYEEISMRQVVRQSSTPDLQATKDDGRLARPQTAAQGLYQYEANGAPRRSAASSCKSAEIPRTTFGLFPRRPSSSPGGGVARSVSSRHTKTSKCTQRSLQGKDLLENSVLMLSSDSEEDDDDQNMELQQASHRTTTCWRNHDNRTSPASSDMGLVKLATAEIRPRANSGSVASRRTSHCGDQAPTVASSGSSVLSDQSTTSYSAMSWQDESEYEVQEGRAITMTPARRLSDLDMEVKLKSPSGPYRAPSMDQPTPPLSPSSVDFYIRSAHSSIDGLASPTRMLILTHQEEMLISALRHKQQTRRQASMSQISEANEQEKVTTTREKKNEGRTCSTSTLADRSLPFAGHESPDSLPSTAAAEGHGSKGFQDCQTSQASQSSRARQPSTPGTIFDFSFPTPPSFRQGSKPAVAPIPILSFGDASAMVSSSPSGPPPTIALPALPKVEEGRPMNCAPSRETVSTPGPSDASLFYDEDEPGPNLDDIRHWEAVTSPFYTTVLCSHEDCGHASQEGDGPDPSFKAESPALLHPNSSCRRPRNGNNRQDMVTCKPAIEEDIPRPDSPVSPDFPDPRTYTR</sequence>
<evidence type="ECO:0000256" key="1">
    <source>
        <dbReference type="SAM" id="MobiDB-lite"/>
    </source>
</evidence>
<feature type="region of interest" description="Disordered" evidence="1">
    <location>
        <begin position="84"/>
        <end position="105"/>
    </location>
</feature>
<dbReference type="OrthoDB" id="5244050at2759"/>
<feature type="compositionally biased region" description="Polar residues" evidence="1">
    <location>
        <begin position="1"/>
        <end position="10"/>
    </location>
</feature>
<feature type="compositionally biased region" description="Low complexity" evidence="1">
    <location>
        <begin position="23"/>
        <end position="35"/>
    </location>
</feature>
<dbReference type="AlphaFoldDB" id="A0A9P7NF03"/>
<feature type="compositionally biased region" description="Low complexity" evidence="1">
    <location>
        <begin position="42"/>
        <end position="53"/>
    </location>
</feature>
<gene>
    <name evidence="2" type="ORF">E4U43_005204</name>
</gene>
<feature type="region of interest" description="Disordered" evidence="1">
    <location>
        <begin position="350"/>
        <end position="380"/>
    </location>
</feature>
<proteinExistence type="predicted"/>